<sequence>MSDGFLSRWSRRKRDEARRPAEVPEVPATDVAAEPAEEGGLTPEELAALPSLDTLTAATDLAPFLRAGVPRVLRNAALRRMWSVDPAIRDFVSEAREYAYDWNTPGGVPGTGGLIPAEEVRAMVERVFGDQPAAAEPDDPGASSSSSRGRREGPADLAVGEASGEPRARGEGEEVSPDEALSELHPHPGVELAVPREGALHPPDGDPALTPPEVTGEARALPFVPPALCPLGHATANATGDRRGPDSERPADPAASPRLRRHGGASPI</sequence>
<dbReference type="EMBL" id="AP014704">
    <property type="protein sequence ID" value="BAQ44888.1"/>
    <property type="molecule type" value="Genomic_DNA"/>
</dbReference>
<evidence type="ECO:0008006" key="4">
    <source>
        <dbReference type="Google" id="ProtNLM"/>
    </source>
</evidence>
<organism evidence="2 3">
    <name type="scientific">Methylobacterium aquaticum</name>
    <dbReference type="NCBI Taxonomy" id="270351"/>
    <lineage>
        <taxon>Bacteria</taxon>
        <taxon>Pseudomonadati</taxon>
        <taxon>Pseudomonadota</taxon>
        <taxon>Alphaproteobacteria</taxon>
        <taxon>Hyphomicrobiales</taxon>
        <taxon>Methylobacteriaceae</taxon>
        <taxon>Methylobacterium</taxon>
    </lineage>
</organism>
<dbReference type="Proteomes" id="UP000061432">
    <property type="component" value="Chromosome"/>
</dbReference>
<dbReference type="InterPro" id="IPR021735">
    <property type="entry name" value="DUF3306"/>
</dbReference>
<protein>
    <recommendedName>
        <fullName evidence="4">DUF3306 domain-containing protein</fullName>
    </recommendedName>
</protein>
<name>A0A0C6F902_9HYPH</name>
<feature type="region of interest" description="Disordered" evidence="1">
    <location>
        <begin position="130"/>
        <end position="268"/>
    </location>
</feature>
<dbReference type="OrthoDB" id="8100830at2"/>
<dbReference type="RefSeq" id="WP_060846312.1">
    <property type="nucleotide sequence ID" value="NZ_AP014704.1"/>
</dbReference>
<feature type="compositionally biased region" description="Basic and acidic residues" evidence="1">
    <location>
        <begin position="240"/>
        <end position="251"/>
    </location>
</feature>
<evidence type="ECO:0000313" key="3">
    <source>
        <dbReference type="Proteomes" id="UP000061432"/>
    </source>
</evidence>
<dbReference type="KEGG" id="maqu:Maq22A_c07850"/>
<feature type="compositionally biased region" description="Basic residues" evidence="1">
    <location>
        <begin position="258"/>
        <end position="268"/>
    </location>
</feature>
<dbReference type="STRING" id="270351.Maq22A_c07850"/>
<proteinExistence type="predicted"/>
<dbReference type="PATRIC" id="fig|270351.10.peg.1498"/>
<accession>A0A0C6F902</accession>
<evidence type="ECO:0000313" key="2">
    <source>
        <dbReference type="EMBL" id="BAQ44888.1"/>
    </source>
</evidence>
<reference evidence="2 3" key="1">
    <citation type="journal article" date="2015" name="Genome Announc.">
        <title>Complete Genome Sequence of Methylobacterium aquaticum Strain 22A, Isolated from Racomitrium japonicum Moss.</title>
        <authorList>
            <person name="Tani A."/>
            <person name="Ogura Y."/>
            <person name="Hayashi T."/>
            <person name="Kimbara K."/>
        </authorList>
    </citation>
    <scope>NUCLEOTIDE SEQUENCE [LARGE SCALE GENOMIC DNA]</scope>
    <source>
        <strain evidence="2 3">MA-22A</strain>
    </source>
</reference>
<feature type="compositionally biased region" description="Basic and acidic residues" evidence="1">
    <location>
        <begin position="13"/>
        <end position="22"/>
    </location>
</feature>
<gene>
    <name evidence="2" type="ORF">Maq22A_c07850</name>
</gene>
<dbReference type="Pfam" id="PF11748">
    <property type="entry name" value="DUF3306"/>
    <property type="match status" value="1"/>
</dbReference>
<feature type="region of interest" description="Disordered" evidence="1">
    <location>
        <begin position="1"/>
        <end position="40"/>
    </location>
</feature>
<reference evidence="3" key="2">
    <citation type="submission" date="2015-01" db="EMBL/GenBank/DDBJ databases">
        <title>Complete genome sequence of Methylobacterium aquaticum strain 22A.</title>
        <authorList>
            <person name="Tani A."/>
            <person name="Ogura Y."/>
            <person name="Hayashi T."/>
        </authorList>
    </citation>
    <scope>NUCLEOTIDE SEQUENCE [LARGE SCALE GENOMIC DNA]</scope>
    <source>
        <strain evidence="3">MA-22A</strain>
    </source>
</reference>
<feature type="compositionally biased region" description="Low complexity" evidence="1">
    <location>
        <begin position="132"/>
        <end position="147"/>
    </location>
</feature>
<dbReference type="AlphaFoldDB" id="A0A0C6F902"/>
<evidence type="ECO:0000256" key="1">
    <source>
        <dbReference type="SAM" id="MobiDB-lite"/>
    </source>
</evidence>